<accession>A0A7L9FJZ6</accession>
<sequence length="138" mass="15407">MRSPLARLRISGELHKRVRRGRKVYRGFFVLIADGKMLMNLGRRNGSGGFESEGEIAFERVFSVVAKSGPSGLEGSIPDGGKWFVLQLAPSDKERRITLKLPILEGEDVRLELTGFFDVVGLELCSDCSYTEFIELEP</sequence>
<name>A0A7L9FJZ6_9CREN</name>
<dbReference type="EMBL" id="CP062310">
    <property type="protein sequence ID" value="QOJ79333.1"/>
    <property type="molecule type" value="Genomic_DNA"/>
</dbReference>
<dbReference type="InParanoid" id="A0A7L9FJZ6"/>
<dbReference type="Proteomes" id="UP000594121">
    <property type="component" value="Chromosome"/>
</dbReference>
<protein>
    <submittedName>
        <fullName evidence="1">Uncharacterized protein</fullName>
    </submittedName>
</protein>
<reference evidence="1 2" key="1">
    <citation type="submission" date="2020-10" db="EMBL/GenBank/DDBJ databases">
        <title>Thermofilum lucidum 3507LT sp. nov. a novel member of Thermofilaceae family isolated from Chile hot spring, and proposal of description order Thermofilales.</title>
        <authorList>
            <person name="Zayulina K.S."/>
            <person name="Elcheninov A.G."/>
            <person name="Toshchakov S.V."/>
            <person name="Kublanov I.V."/>
        </authorList>
    </citation>
    <scope>NUCLEOTIDE SEQUENCE [LARGE SCALE GENOMIC DNA]</scope>
    <source>
        <strain evidence="1 2">3507LT</strain>
    </source>
</reference>
<dbReference type="KEGG" id="thel:IG193_02395"/>
<dbReference type="AlphaFoldDB" id="A0A7L9FJZ6"/>
<keyword evidence="2" id="KW-1185">Reference proteome</keyword>
<evidence type="ECO:0000313" key="1">
    <source>
        <dbReference type="EMBL" id="QOJ79333.1"/>
    </source>
</evidence>
<proteinExistence type="predicted"/>
<evidence type="ECO:0000313" key="2">
    <source>
        <dbReference type="Proteomes" id="UP000594121"/>
    </source>
</evidence>
<organism evidence="1 2">
    <name type="scientific">Infirmifilum lucidum</name>
    <dbReference type="NCBI Taxonomy" id="2776706"/>
    <lineage>
        <taxon>Archaea</taxon>
        <taxon>Thermoproteota</taxon>
        <taxon>Thermoprotei</taxon>
        <taxon>Thermofilales</taxon>
        <taxon>Thermofilaceae</taxon>
        <taxon>Infirmifilum</taxon>
    </lineage>
</organism>
<gene>
    <name evidence="1" type="ORF">IG193_02395</name>
</gene>
<dbReference type="RefSeq" id="WP_192819305.1">
    <property type="nucleotide sequence ID" value="NZ_CP062310.1"/>
</dbReference>
<dbReference type="GeneID" id="59148709"/>